<gene>
    <name evidence="1" type="ORF">ACFYM3_19985</name>
</gene>
<comment type="caution">
    <text evidence="1">The sequence shown here is derived from an EMBL/GenBank/DDBJ whole genome shotgun (WGS) entry which is preliminary data.</text>
</comment>
<evidence type="ECO:0000313" key="2">
    <source>
        <dbReference type="Proteomes" id="UP001601288"/>
    </source>
</evidence>
<reference evidence="1 2" key="1">
    <citation type="submission" date="2024-10" db="EMBL/GenBank/DDBJ databases">
        <title>The Natural Products Discovery Center: Release of the First 8490 Sequenced Strains for Exploring Actinobacteria Biosynthetic Diversity.</title>
        <authorList>
            <person name="Kalkreuter E."/>
            <person name="Kautsar S.A."/>
            <person name="Yang D."/>
            <person name="Bader C.D."/>
            <person name="Teijaro C.N."/>
            <person name="Fluegel L."/>
            <person name="Davis C.M."/>
            <person name="Simpson J.R."/>
            <person name="Lauterbach L."/>
            <person name="Steele A.D."/>
            <person name="Gui C."/>
            <person name="Meng S."/>
            <person name="Li G."/>
            <person name="Viehrig K."/>
            <person name="Ye F."/>
            <person name="Su P."/>
            <person name="Kiefer A.F."/>
            <person name="Nichols A."/>
            <person name="Cepeda A.J."/>
            <person name="Yan W."/>
            <person name="Fan B."/>
            <person name="Jiang Y."/>
            <person name="Adhikari A."/>
            <person name="Zheng C.-J."/>
            <person name="Schuster L."/>
            <person name="Cowan T.M."/>
            <person name="Smanski M.J."/>
            <person name="Chevrette M.G."/>
            <person name="De Carvalho L.P.S."/>
            <person name="Shen B."/>
        </authorList>
    </citation>
    <scope>NUCLEOTIDE SEQUENCE [LARGE SCALE GENOMIC DNA]</scope>
    <source>
        <strain evidence="1 2">NPDC007066</strain>
    </source>
</reference>
<proteinExistence type="predicted"/>
<dbReference type="EMBL" id="JBIAFP010000011">
    <property type="protein sequence ID" value="MFE9226873.1"/>
    <property type="molecule type" value="Genomic_DNA"/>
</dbReference>
<organism evidence="1 2">
    <name type="scientific">Streptomyces massasporeus</name>
    <dbReference type="NCBI Taxonomy" id="67324"/>
    <lineage>
        <taxon>Bacteria</taxon>
        <taxon>Bacillati</taxon>
        <taxon>Actinomycetota</taxon>
        <taxon>Actinomycetes</taxon>
        <taxon>Kitasatosporales</taxon>
        <taxon>Streptomycetaceae</taxon>
        <taxon>Streptomyces</taxon>
    </lineage>
</organism>
<sequence>MVCHPELVHRMLRDTRTFDKGGPQYERLRALMGDGVVTTLQVNYQVVAGSYKGDAVFQGLVLDSGASAFAPPAPARTVELVGDSITVGTTSSQNARTAYGCAGVDLRVGFAGGSSRRPRPR</sequence>
<keyword evidence="2" id="KW-1185">Reference proteome</keyword>
<dbReference type="Proteomes" id="UP001601288">
    <property type="component" value="Unassembled WGS sequence"/>
</dbReference>
<dbReference type="RefSeq" id="WP_358279567.1">
    <property type="nucleotide sequence ID" value="NZ_JBEYGJ010000006.1"/>
</dbReference>
<name>A0ABW6LFJ7_9ACTN</name>
<accession>A0ABW6LFJ7</accession>
<protein>
    <submittedName>
        <fullName evidence="1">Uncharacterized protein</fullName>
    </submittedName>
</protein>
<evidence type="ECO:0000313" key="1">
    <source>
        <dbReference type="EMBL" id="MFE9226873.1"/>
    </source>
</evidence>